<reference evidence="1" key="2">
    <citation type="submission" date="2010-07" db="EMBL/GenBank/DDBJ databases">
        <authorList>
            <consortium name="The Broad Institute Genome Sequencing Platform"/>
            <consortium name="Broad Institute Genome Sequencing Center for Infectious Disease"/>
            <person name="Ma L.-J."/>
            <person name="Dead R."/>
            <person name="Young S."/>
            <person name="Zeng Q."/>
            <person name="Koehrsen M."/>
            <person name="Alvarado L."/>
            <person name="Berlin A."/>
            <person name="Chapman S.B."/>
            <person name="Chen Z."/>
            <person name="Freedman E."/>
            <person name="Gellesch M."/>
            <person name="Goldberg J."/>
            <person name="Griggs A."/>
            <person name="Gujja S."/>
            <person name="Heilman E.R."/>
            <person name="Heiman D."/>
            <person name="Hepburn T."/>
            <person name="Howarth C."/>
            <person name="Jen D."/>
            <person name="Larson L."/>
            <person name="Mehta T."/>
            <person name="Neiman D."/>
            <person name="Pearson M."/>
            <person name="Roberts A."/>
            <person name="Saif S."/>
            <person name="Shea T."/>
            <person name="Shenoy N."/>
            <person name="Sisk P."/>
            <person name="Stolte C."/>
            <person name="Sykes S."/>
            <person name="Walk T."/>
            <person name="White J."/>
            <person name="Yandava C."/>
            <person name="Haas B."/>
            <person name="Nusbaum C."/>
            <person name="Birren B."/>
        </authorList>
    </citation>
    <scope>NUCLEOTIDE SEQUENCE</scope>
    <source>
        <strain evidence="1">R3-111a-1</strain>
    </source>
</reference>
<evidence type="ECO:0000313" key="2">
    <source>
        <dbReference type="EnsemblFungi" id="EJT76238"/>
    </source>
</evidence>
<dbReference type="EMBL" id="GL385397">
    <property type="protein sequence ID" value="EJT76238.1"/>
    <property type="molecule type" value="Genomic_DNA"/>
</dbReference>
<reference evidence="1" key="3">
    <citation type="submission" date="2010-09" db="EMBL/GenBank/DDBJ databases">
        <title>Annotation of Gaeumannomyces graminis var. tritici R3-111a-1.</title>
        <authorList>
            <consortium name="The Broad Institute Genome Sequencing Platform"/>
            <person name="Ma L.-J."/>
            <person name="Dead R."/>
            <person name="Young S.K."/>
            <person name="Zeng Q."/>
            <person name="Gargeya S."/>
            <person name="Fitzgerald M."/>
            <person name="Haas B."/>
            <person name="Abouelleil A."/>
            <person name="Alvarado L."/>
            <person name="Arachchi H.M."/>
            <person name="Berlin A."/>
            <person name="Brown A."/>
            <person name="Chapman S.B."/>
            <person name="Chen Z."/>
            <person name="Dunbar C."/>
            <person name="Freedman E."/>
            <person name="Gearin G."/>
            <person name="Gellesch M."/>
            <person name="Goldberg J."/>
            <person name="Griggs A."/>
            <person name="Gujja S."/>
            <person name="Heiman D."/>
            <person name="Howarth C."/>
            <person name="Larson L."/>
            <person name="Lui A."/>
            <person name="MacDonald P.J.P."/>
            <person name="Mehta T."/>
            <person name="Montmayeur A."/>
            <person name="Murphy C."/>
            <person name="Neiman D."/>
            <person name="Pearson M."/>
            <person name="Priest M."/>
            <person name="Roberts A."/>
            <person name="Saif S."/>
            <person name="Shea T."/>
            <person name="Shenoy N."/>
            <person name="Sisk P."/>
            <person name="Stolte C."/>
            <person name="Sykes S."/>
            <person name="Yandava C."/>
            <person name="Wortman J."/>
            <person name="Nusbaum C."/>
            <person name="Birren B."/>
        </authorList>
    </citation>
    <scope>NUCLEOTIDE SEQUENCE</scope>
    <source>
        <strain evidence="1">R3-111a-1</strain>
    </source>
</reference>
<dbReference type="Proteomes" id="UP000006039">
    <property type="component" value="Unassembled WGS sequence"/>
</dbReference>
<reference evidence="2" key="4">
    <citation type="journal article" date="2015" name="G3 (Bethesda)">
        <title>Genome sequences of three phytopathogenic species of the Magnaporthaceae family of fungi.</title>
        <authorList>
            <person name="Okagaki L.H."/>
            <person name="Nunes C.C."/>
            <person name="Sailsbery J."/>
            <person name="Clay B."/>
            <person name="Brown D."/>
            <person name="John T."/>
            <person name="Oh Y."/>
            <person name="Young N."/>
            <person name="Fitzgerald M."/>
            <person name="Haas B.J."/>
            <person name="Zeng Q."/>
            <person name="Young S."/>
            <person name="Adiconis X."/>
            <person name="Fan L."/>
            <person name="Levin J.Z."/>
            <person name="Mitchell T.K."/>
            <person name="Okubara P.A."/>
            <person name="Farman M.L."/>
            <person name="Kohn L.M."/>
            <person name="Birren B."/>
            <person name="Ma L.-J."/>
            <person name="Dean R.A."/>
        </authorList>
    </citation>
    <scope>NUCLEOTIDE SEQUENCE</scope>
    <source>
        <strain evidence="2">R3-111a-1</strain>
    </source>
</reference>
<evidence type="ECO:0000313" key="1">
    <source>
        <dbReference type="EMBL" id="EJT76238.1"/>
    </source>
</evidence>
<dbReference type="EnsemblFungi" id="EJT76238">
    <property type="protein sequence ID" value="EJT76238"/>
    <property type="gene ID" value="GGTG_06160"/>
</dbReference>
<dbReference type="GeneID" id="20346618"/>
<sequence>MRGCVPGIAGLSHFNATSLVTEPGTAQPCTIGEGRRECVGASLPRFTQCMIYPRSSTAKPVRPAWHIAQPPGKGSCRAINPILRAPADACICRVNLPGGQAEAEEGSAGAGSTIAPSTCQVIIFGPSIPPTGQTLLLASVDQSQGLVFGAAGQAHPLGNLLSMIFPLLLCFPHASLPNPIPGWQPQESAT</sequence>
<gene>
    <name evidence="2" type="primary">20346618</name>
    <name evidence="1" type="ORF">GGTG_06160</name>
</gene>
<dbReference type="RefSeq" id="XP_009222238.1">
    <property type="nucleotide sequence ID" value="XM_009223974.1"/>
</dbReference>
<protein>
    <submittedName>
        <fullName evidence="1 2">Uncharacterized protein</fullName>
    </submittedName>
</protein>
<dbReference type="HOGENOM" id="CLU_1428062_0_0_1"/>
<evidence type="ECO:0000313" key="3">
    <source>
        <dbReference type="Proteomes" id="UP000006039"/>
    </source>
</evidence>
<dbReference type="VEuPathDB" id="FungiDB:GGTG_06160"/>
<proteinExistence type="predicted"/>
<name>J3NY05_GAET3</name>
<accession>J3NY05</accession>
<reference evidence="3" key="1">
    <citation type="submission" date="2010-07" db="EMBL/GenBank/DDBJ databases">
        <title>The genome sequence of Gaeumannomyces graminis var. tritici strain R3-111a-1.</title>
        <authorList>
            <consortium name="The Broad Institute Genome Sequencing Platform"/>
            <person name="Ma L.-J."/>
            <person name="Dead R."/>
            <person name="Young S."/>
            <person name="Zeng Q."/>
            <person name="Koehrsen M."/>
            <person name="Alvarado L."/>
            <person name="Berlin A."/>
            <person name="Chapman S.B."/>
            <person name="Chen Z."/>
            <person name="Freedman E."/>
            <person name="Gellesch M."/>
            <person name="Goldberg J."/>
            <person name="Griggs A."/>
            <person name="Gujja S."/>
            <person name="Heilman E.R."/>
            <person name="Heiman D."/>
            <person name="Hepburn T."/>
            <person name="Howarth C."/>
            <person name="Jen D."/>
            <person name="Larson L."/>
            <person name="Mehta T."/>
            <person name="Neiman D."/>
            <person name="Pearson M."/>
            <person name="Roberts A."/>
            <person name="Saif S."/>
            <person name="Shea T."/>
            <person name="Shenoy N."/>
            <person name="Sisk P."/>
            <person name="Stolte C."/>
            <person name="Sykes S."/>
            <person name="Walk T."/>
            <person name="White J."/>
            <person name="Yandava C."/>
            <person name="Haas B."/>
            <person name="Nusbaum C."/>
            <person name="Birren B."/>
        </authorList>
    </citation>
    <scope>NUCLEOTIDE SEQUENCE [LARGE SCALE GENOMIC DNA]</scope>
    <source>
        <strain evidence="3">R3-111a-1</strain>
    </source>
</reference>
<organism evidence="1">
    <name type="scientific">Gaeumannomyces tritici (strain R3-111a-1)</name>
    <name type="common">Wheat and barley take-all root rot fungus</name>
    <name type="synonym">Gaeumannomyces graminis var. tritici</name>
    <dbReference type="NCBI Taxonomy" id="644352"/>
    <lineage>
        <taxon>Eukaryota</taxon>
        <taxon>Fungi</taxon>
        <taxon>Dikarya</taxon>
        <taxon>Ascomycota</taxon>
        <taxon>Pezizomycotina</taxon>
        <taxon>Sordariomycetes</taxon>
        <taxon>Sordariomycetidae</taxon>
        <taxon>Magnaporthales</taxon>
        <taxon>Magnaporthaceae</taxon>
        <taxon>Gaeumannomyces</taxon>
    </lineage>
</organism>
<dbReference type="AlphaFoldDB" id="J3NY05"/>
<keyword evidence="3" id="KW-1185">Reference proteome</keyword>
<reference evidence="2" key="5">
    <citation type="submission" date="2018-04" db="UniProtKB">
        <authorList>
            <consortium name="EnsemblFungi"/>
        </authorList>
    </citation>
    <scope>IDENTIFICATION</scope>
    <source>
        <strain evidence="2">R3-111a-1</strain>
    </source>
</reference>